<feature type="region of interest" description="Disordered" evidence="9">
    <location>
        <begin position="406"/>
        <end position="455"/>
    </location>
</feature>
<dbReference type="GO" id="GO:0015031">
    <property type="term" value="P:protein transport"/>
    <property type="evidence" value="ECO:0007669"/>
    <property type="project" value="InterPro"/>
</dbReference>
<keyword evidence="8" id="KW-0175">Coiled coil</keyword>
<comment type="similarity">
    <text evidence="2 7">Belongs to the SCAMP family.</text>
</comment>
<dbReference type="GO" id="GO:0005886">
    <property type="term" value="C:plasma membrane"/>
    <property type="evidence" value="ECO:0007669"/>
    <property type="project" value="UniProtKB-SubCell"/>
</dbReference>
<keyword evidence="11" id="KW-1185">Reference proteome</keyword>
<feature type="transmembrane region" description="Helical" evidence="7">
    <location>
        <begin position="531"/>
        <end position="556"/>
    </location>
</feature>
<dbReference type="GO" id="GO:0030658">
    <property type="term" value="C:transport vesicle membrane"/>
    <property type="evidence" value="ECO:0007669"/>
    <property type="project" value="UniProtKB-SubCell"/>
</dbReference>
<dbReference type="AlphaFoldDB" id="A0AAE1Z127"/>
<feature type="compositionally biased region" description="Polar residues" evidence="9">
    <location>
        <begin position="422"/>
        <end position="440"/>
    </location>
</feature>
<keyword evidence="4 7" id="KW-1133">Transmembrane helix</keyword>
<sequence length="695" mass="79304">MRQLPFMGVVCTVMLFIIYRTTKYQYQQTEMESKLYPFYTLQESGLDSKSLESLPRGIIEARSDLELKPLWTTSSSKSKVSVRSSNNLLAMPVGIEQKQNVDTIVQKFLSENFTIILFHYDCNLDGWWELEWSKKAIHIVAHNQTKWWFAKRFLHPAVVSIYDYIFLWDEDLGVENFHPGRYLDIVRSEGLEISQPALDPNSTGIHHRITVRNRMNIFHRRVYDVRGSIKCSDDSEGPPCTGFVEGMAPVFSRSAWRCAWHLIQNDLVHGWGMDMKLGYCAQGDRTKKVGVVDSEYVVHQSIQTLGGASARKVTKPEETAKRHAVDVRSEIRRQSSIELQKFKDRWERAVKEDKNWVDPFASTRLRLMFKHKNRLGECREDEHSSPVGAAAVIEKMAGRYDSNPFEEEEVNPFADGGGRGKASSQSTYTGSVPPATNSRLSPLPPEPADFYNPTAPVNIPLDSASDLKKKERELQAKEAELKRREQEVRRKEEAAARAGIVLEEKNWPPFFPIIHHDIANEIPIHLQKLQYVAFTTFLGLAFSLLWNVVAVTTAWIKQGDPKIWFLAIIYLISGVPGAYVLWYRPLYRAFRNESALRFGWFFMLYLLHIGFCIFAAVAPPVVFKGKSLAGILPAVDLIGKHVLVGIFYFIGFGLFCLESVLSIWVIQQVYMYFRGSGKAAEMKREVARGAMRAAI</sequence>
<evidence type="ECO:0000256" key="6">
    <source>
        <dbReference type="ARBA" id="ARBA00023329"/>
    </source>
</evidence>
<proteinExistence type="inferred from homology"/>
<keyword evidence="3 7" id="KW-0812">Transmembrane</keyword>
<name>A0AAE1Z127_9LAMI</name>
<evidence type="ECO:0000256" key="2">
    <source>
        <dbReference type="ARBA" id="ARBA00010482"/>
    </source>
</evidence>
<reference evidence="10" key="1">
    <citation type="submission" date="2020-06" db="EMBL/GenBank/DDBJ databases">
        <authorList>
            <person name="Li T."/>
            <person name="Hu X."/>
            <person name="Zhang T."/>
            <person name="Song X."/>
            <person name="Zhang H."/>
            <person name="Dai N."/>
            <person name="Sheng W."/>
            <person name="Hou X."/>
            <person name="Wei L."/>
        </authorList>
    </citation>
    <scope>NUCLEOTIDE SEQUENCE</scope>
    <source>
        <strain evidence="10">3651</strain>
        <tissue evidence="10">Leaf</tissue>
    </source>
</reference>
<dbReference type="InterPro" id="IPR007877">
    <property type="entry name" value="DUF707"/>
</dbReference>
<evidence type="ECO:0000313" key="11">
    <source>
        <dbReference type="Proteomes" id="UP001293254"/>
    </source>
</evidence>
<dbReference type="InterPro" id="IPR007273">
    <property type="entry name" value="SCAMP"/>
</dbReference>
<accession>A0AAE1Z127</accession>
<reference evidence="10" key="2">
    <citation type="journal article" date="2024" name="Plant">
        <title>Genomic evolution and insights into agronomic trait innovations of Sesamum species.</title>
        <authorList>
            <person name="Miao H."/>
            <person name="Wang L."/>
            <person name="Qu L."/>
            <person name="Liu H."/>
            <person name="Sun Y."/>
            <person name="Le M."/>
            <person name="Wang Q."/>
            <person name="Wei S."/>
            <person name="Zheng Y."/>
            <person name="Lin W."/>
            <person name="Duan Y."/>
            <person name="Cao H."/>
            <person name="Xiong S."/>
            <person name="Wang X."/>
            <person name="Wei L."/>
            <person name="Li C."/>
            <person name="Ma Q."/>
            <person name="Ju M."/>
            <person name="Zhao R."/>
            <person name="Li G."/>
            <person name="Mu C."/>
            <person name="Tian Q."/>
            <person name="Mei H."/>
            <person name="Zhang T."/>
            <person name="Gao T."/>
            <person name="Zhang H."/>
        </authorList>
    </citation>
    <scope>NUCLEOTIDE SEQUENCE</scope>
    <source>
        <strain evidence="10">3651</strain>
    </source>
</reference>
<evidence type="ECO:0000313" key="10">
    <source>
        <dbReference type="EMBL" id="KAK4439929.1"/>
    </source>
</evidence>
<evidence type="ECO:0000256" key="8">
    <source>
        <dbReference type="SAM" id="Coils"/>
    </source>
</evidence>
<dbReference type="Pfam" id="PF04144">
    <property type="entry name" value="SCAMP"/>
    <property type="match status" value="1"/>
</dbReference>
<comment type="function">
    <text evidence="1 7">Probably involved in membrane trafficking.</text>
</comment>
<comment type="caution">
    <text evidence="10">The sequence shown here is derived from an EMBL/GenBank/DDBJ whole genome shotgun (WGS) entry which is preliminary data.</text>
</comment>
<evidence type="ECO:0000256" key="7">
    <source>
        <dbReference type="RuleBase" id="RU363122"/>
    </source>
</evidence>
<evidence type="ECO:0000256" key="5">
    <source>
        <dbReference type="ARBA" id="ARBA00023136"/>
    </source>
</evidence>
<evidence type="ECO:0000256" key="9">
    <source>
        <dbReference type="SAM" id="MobiDB-lite"/>
    </source>
</evidence>
<keyword evidence="6 7" id="KW-0968">Cytoplasmic vesicle</keyword>
<gene>
    <name evidence="10" type="ORF">Salat_0327800</name>
</gene>
<dbReference type="PANTHER" id="PTHR31210:SF47">
    <property type="entry name" value="OS07G0564800 PROTEIN"/>
    <property type="match status" value="1"/>
</dbReference>
<keyword evidence="7" id="KW-0813">Transport</keyword>
<dbReference type="Proteomes" id="UP001293254">
    <property type="component" value="Unassembled WGS sequence"/>
</dbReference>
<evidence type="ECO:0000256" key="1">
    <source>
        <dbReference type="ARBA" id="ARBA00004003"/>
    </source>
</evidence>
<dbReference type="PANTHER" id="PTHR31210">
    <property type="entry name" value="OS06G0731900 PROTEIN"/>
    <property type="match status" value="1"/>
</dbReference>
<comment type="subcellular location">
    <subcellularLocation>
        <location evidence="7">Cell membrane</location>
        <topology evidence="7">Multi-pass membrane protein</topology>
    </subcellularLocation>
    <subcellularLocation>
        <location evidence="7">Cytoplasmic vesicle</location>
        <location evidence="7">Secretory vesicle membrane</location>
        <topology evidence="7">Multi-pass membrane protein</topology>
    </subcellularLocation>
</comment>
<dbReference type="Pfam" id="PF05212">
    <property type="entry name" value="DUF707"/>
    <property type="match status" value="1"/>
</dbReference>
<feature type="transmembrane region" description="Helical" evidence="7">
    <location>
        <begin position="642"/>
        <end position="666"/>
    </location>
</feature>
<keyword evidence="7" id="KW-1003">Cell membrane</keyword>
<evidence type="ECO:0000256" key="3">
    <source>
        <dbReference type="ARBA" id="ARBA00022692"/>
    </source>
</evidence>
<dbReference type="EMBL" id="JACGWO010000001">
    <property type="protein sequence ID" value="KAK4439929.1"/>
    <property type="molecule type" value="Genomic_DNA"/>
</dbReference>
<organism evidence="10 11">
    <name type="scientific">Sesamum alatum</name>
    <dbReference type="NCBI Taxonomy" id="300844"/>
    <lineage>
        <taxon>Eukaryota</taxon>
        <taxon>Viridiplantae</taxon>
        <taxon>Streptophyta</taxon>
        <taxon>Embryophyta</taxon>
        <taxon>Tracheophyta</taxon>
        <taxon>Spermatophyta</taxon>
        <taxon>Magnoliopsida</taxon>
        <taxon>eudicotyledons</taxon>
        <taxon>Gunneridae</taxon>
        <taxon>Pentapetalae</taxon>
        <taxon>asterids</taxon>
        <taxon>lamiids</taxon>
        <taxon>Lamiales</taxon>
        <taxon>Pedaliaceae</taxon>
        <taxon>Sesamum</taxon>
    </lineage>
</organism>
<feature type="transmembrane region" description="Helical" evidence="7">
    <location>
        <begin position="595"/>
        <end position="622"/>
    </location>
</feature>
<feature type="coiled-coil region" evidence="8">
    <location>
        <begin position="464"/>
        <end position="496"/>
    </location>
</feature>
<protein>
    <recommendedName>
        <fullName evidence="7">Secretory carrier-associated membrane protein</fullName>
        <shortName evidence="7">Secretory carrier membrane protein</shortName>
    </recommendedName>
</protein>
<feature type="transmembrane region" description="Helical" evidence="7">
    <location>
        <begin position="562"/>
        <end position="583"/>
    </location>
</feature>
<keyword evidence="5 7" id="KW-0472">Membrane</keyword>
<evidence type="ECO:0000256" key="4">
    <source>
        <dbReference type="ARBA" id="ARBA00022989"/>
    </source>
</evidence>